<comment type="caution">
    <text evidence="9">The sequence shown here is derived from an EMBL/GenBank/DDBJ whole genome shotgun (WGS) entry which is preliminary data.</text>
</comment>
<dbReference type="AlphaFoldDB" id="A0A3L7AR36"/>
<dbReference type="InterPro" id="IPR003838">
    <property type="entry name" value="ABC3_permease_C"/>
</dbReference>
<dbReference type="EMBL" id="RCUY01000009">
    <property type="protein sequence ID" value="RLP82445.1"/>
    <property type="molecule type" value="Genomic_DNA"/>
</dbReference>
<keyword evidence="4 7" id="KW-1133">Transmembrane helix</keyword>
<evidence type="ECO:0000313" key="9">
    <source>
        <dbReference type="EMBL" id="RLP82445.1"/>
    </source>
</evidence>
<comment type="subcellular location">
    <subcellularLocation>
        <location evidence="1">Cell membrane</location>
        <topology evidence="1">Multi-pass membrane protein</topology>
    </subcellularLocation>
</comment>
<organism evidence="9 10">
    <name type="scientific">Mycetocola lacteus</name>
    <dbReference type="NCBI Taxonomy" id="76637"/>
    <lineage>
        <taxon>Bacteria</taxon>
        <taxon>Bacillati</taxon>
        <taxon>Actinomycetota</taxon>
        <taxon>Actinomycetes</taxon>
        <taxon>Micrococcales</taxon>
        <taxon>Microbacteriaceae</taxon>
        <taxon>Mycetocola</taxon>
    </lineage>
</organism>
<dbReference type="PANTHER" id="PTHR30572:SF4">
    <property type="entry name" value="ABC TRANSPORTER PERMEASE YTRF"/>
    <property type="match status" value="1"/>
</dbReference>
<evidence type="ECO:0000256" key="2">
    <source>
        <dbReference type="ARBA" id="ARBA00022475"/>
    </source>
</evidence>
<dbReference type="OrthoDB" id="9780560at2"/>
<feature type="transmembrane region" description="Helical" evidence="7">
    <location>
        <begin position="12"/>
        <end position="36"/>
    </location>
</feature>
<evidence type="ECO:0000259" key="8">
    <source>
        <dbReference type="Pfam" id="PF02687"/>
    </source>
</evidence>
<feature type="transmembrane region" description="Helical" evidence="7">
    <location>
        <begin position="384"/>
        <end position="401"/>
    </location>
</feature>
<evidence type="ECO:0000256" key="4">
    <source>
        <dbReference type="ARBA" id="ARBA00022989"/>
    </source>
</evidence>
<protein>
    <submittedName>
        <fullName evidence="9">ABC transporter permease</fullName>
    </submittedName>
</protein>
<dbReference type="GO" id="GO:0005886">
    <property type="term" value="C:plasma membrane"/>
    <property type="evidence" value="ECO:0007669"/>
    <property type="project" value="UniProtKB-SubCell"/>
</dbReference>
<gene>
    <name evidence="9" type="ORF">D9V34_10310</name>
</gene>
<feature type="transmembrane region" description="Helical" evidence="7">
    <location>
        <begin position="48"/>
        <end position="78"/>
    </location>
</feature>
<sequence length="460" mass="47272">MRLRDYRASIIVAALSGAFGAALVIATTVVAAAIGAHQLAGEHESVRLTVLVVSAVFFAIAIYVSAVVTANTVATVIAGRVREIALYRLIGADSSRLRRGIAREGLACAALGALIGTVPIIVAGLVGVPMLVDAKVLPETTYDVLDPLLIAPFLITIAMGYLASWVGSQRVSQVTPIQALGVAAADPTRPVSLGRRVGAYVLLIGGLFALLGGVALGLFSPLGLLVALVGGVLSFSGIVMLSPVLMPALLRLTGGWMGRSPAARIAAANAVRYPERSARSMVGIVIGVTLVTMFAVASSTYVQMMIGIADAQPEYADGMNEILTMTLAIFSGLFGFSALIAAVGLVNNLALGVIQRAPELGLLRTLGFSTGQIRRMIITESAQMTLVSVFFGLILGTFYGWCGAQATLGAMLGHGLVTPALPWGVFGIILVLAIVVAIGASLAPSRRATRGSAVAALAAD</sequence>
<evidence type="ECO:0000256" key="3">
    <source>
        <dbReference type="ARBA" id="ARBA00022692"/>
    </source>
</evidence>
<feature type="transmembrane region" description="Helical" evidence="7">
    <location>
        <begin position="282"/>
        <end position="302"/>
    </location>
</feature>
<feature type="transmembrane region" description="Helical" evidence="7">
    <location>
        <begin position="148"/>
        <end position="167"/>
    </location>
</feature>
<feature type="domain" description="ABC3 transporter permease C-terminal" evidence="8">
    <location>
        <begin position="56"/>
        <end position="173"/>
    </location>
</feature>
<feature type="transmembrane region" description="Helical" evidence="7">
    <location>
        <begin position="421"/>
        <end position="443"/>
    </location>
</feature>
<accession>A0A3L7AR36</accession>
<feature type="transmembrane region" description="Helical" evidence="7">
    <location>
        <begin position="225"/>
        <end position="250"/>
    </location>
</feature>
<evidence type="ECO:0000256" key="6">
    <source>
        <dbReference type="ARBA" id="ARBA00038076"/>
    </source>
</evidence>
<proteinExistence type="inferred from homology"/>
<evidence type="ECO:0000256" key="5">
    <source>
        <dbReference type="ARBA" id="ARBA00023136"/>
    </source>
</evidence>
<comment type="similarity">
    <text evidence="6">Belongs to the ABC-4 integral membrane protein family.</text>
</comment>
<dbReference type="InterPro" id="IPR050250">
    <property type="entry name" value="Macrolide_Exporter_MacB"/>
</dbReference>
<keyword evidence="2" id="KW-1003">Cell membrane</keyword>
<dbReference type="PANTHER" id="PTHR30572">
    <property type="entry name" value="MEMBRANE COMPONENT OF TRANSPORTER-RELATED"/>
    <property type="match status" value="1"/>
</dbReference>
<feature type="transmembrane region" description="Helical" evidence="7">
    <location>
        <begin position="322"/>
        <end position="346"/>
    </location>
</feature>
<keyword evidence="3 7" id="KW-0812">Transmembrane</keyword>
<keyword evidence="5 7" id="KW-0472">Membrane</keyword>
<dbReference type="GO" id="GO:0022857">
    <property type="term" value="F:transmembrane transporter activity"/>
    <property type="evidence" value="ECO:0007669"/>
    <property type="project" value="TreeGrafter"/>
</dbReference>
<feature type="transmembrane region" description="Helical" evidence="7">
    <location>
        <begin position="106"/>
        <end position="128"/>
    </location>
</feature>
<evidence type="ECO:0000313" key="10">
    <source>
        <dbReference type="Proteomes" id="UP000269438"/>
    </source>
</evidence>
<evidence type="ECO:0000256" key="7">
    <source>
        <dbReference type="SAM" id="Phobius"/>
    </source>
</evidence>
<keyword evidence="10" id="KW-1185">Reference proteome</keyword>
<dbReference type="Pfam" id="PF02687">
    <property type="entry name" value="FtsX"/>
    <property type="match status" value="2"/>
</dbReference>
<name>A0A3L7AR36_9MICO</name>
<feature type="transmembrane region" description="Helical" evidence="7">
    <location>
        <begin position="197"/>
        <end position="219"/>
    </location>
</feature>
<evidence type="ECO:0000256" key="1">
    <source>
        <dbReference type="ARBA" id="ARBA00004651"/>
    </source>
</evidence>
<feature type="domain" description="ABC3 transporter permease C-terminal" evidence="8">
    <location>
        <begin position="333"/>
        <end position="451"/>
    </location>
</feature>
<reference evidence="9 10" key="1">
    <citation type="submission" date="2018-10" db="EMBL/GenBank/DDBJ databases">
        <authorList>
            <person name="Li J."/>
        </authorList>
    </citation>
    <scope>NUCLEOTIDE SEQUENCE [LARGE SCALE GENOMIC DNA]</scope>
    <source>
        <strain evidence="9 10">JCM 11654</strain>
    </source>
</reference>
<dbReference type="Proteomes" id="UP000269438">
    <property type="component" value="Unassembled WGS sequence"/>
</dbReference>